<reference evidence="1" key="2">
    <citation type="submission" date="2022-01" db="EMBL/GenBank/DDBJ databases">
        <authorList>
            <person name="Yamashiro T."/>
            <person name="Shiraishi A."/>
            <person name="Satake H."/>
            <person name="Nakayama K."/>
        </authorList>
    </citation>
    <scope>NUCLEOTIDE SEQUENCE</scope>
</reference>
<organism evidence="1 2">
    <name type="scientific">Tanacetum coccineum</name>
    <dbReference type="NCBI Taxonomy" id="301880"/>
    <lineage>
        <taxon>Eukaryota</taxon>
        <taxon>Viridiplantae</taxon>
        <taxon>Streptophyta</taxon>
        <taxon>Embryophyta</taxon>
        <taxon>Tracheophyta</taxon>
        <taxon>Spermatophyta</taxon>
        <taxon>Magnoliopsida</taxon>
        <taxon>eudicotyledons</taxon>
        <taxon>Gunneridae</taxon>
        <taxon>Pentapetalae</taxon>
        <taxon>asterids</taxon>
        <taxon>campanulids</taxon>
        <taxon>Asterales</taxon>
        <taxon>Asteraceae</taxon>
        <taxon>Asteroideae</taxon>
        <taxon>Anthemideae</taxon>
        <taxon>Anthemidinae</taxon>
        <taxon>Tanacetum</taxon>
    </lineage>
</organism>
<dbReference type="EMBL" id="BQNB010014881">
    <property type="protein sequence ID" value="GJT33476.1"/>
    <property type="molecule type" value="Genomic_DNA"/>
</dbReference>
<evidence type="ECO:0000313" key="2">
    <source>
        <dbReference type="Proteomes" id="UP001151760"/>
    </source>
</evidence>
<dbReference type="Proteomes" id="UP001151760">
    <property type="component" value="Unassembled WGS sequence"/>
</dbReference>
<protein>
    <submittedName>
        <fullName evidence="1">Uncharacterized protein</fullName>
    </submittedName>
</protein>
<sequence length="546" mass="62911">MENPNITMEEYIRLEEDKARRHGKVYNWETAKYVSSLTNNEIDFRTSFDESDDEDYTVIFDKNSFSYKIISINDLKMYSENNNEKVNMPSFPSPEPKVSCFDDLDFFKDFENEFPVIVYNDALTSKSEYLTEPTLCPQHIDKFDLKDETSLSVYDEVEQKVLYFNDLFPFNIIDPDNLKSDKDNDNNKIDIIQSSKDMALPPRDQRHQYLRFEGLQYNDTDIADFEERLGRIYDREVHRVQVFDFRGLTKLMDEGLRGRMLMEHKDAQGQSVFISQDWRRLFKIRGPLVHEFILEFFSIFRFGETVLDLDTAGALQFQLKIKWAGFGAYWAESARQILDKEDLSAYWTVISSADDFLGTSPPYTSIRDPMLRLCHRLIACSIARRSQAPKKVTMTDLFYLRGMDVGSVNILYLLAMYLRLFSSRRKRGVMISEGQFVAHLAEYFELLTKERLQGLTVIVQDLPVIDMAELVVTAGAPEATEDALIADEGALGVPAPVQAPQPPHLAGGPARTMAQRLARVEEDVHEIRGALSEQRGVLDIIARDFP</sequence>
<comment type="caution">
    <text evidence="1">The sequence shown here is derived from an EMBL/GenBank/DDBJ whole genome shotgun (WGS) entry which is preliminary data.</text>
</comment>
<name>A0ABQ5D2D9_9ASTR</name>
<keyword evidence="2" id="KW-1185">Reference proteome</keyword>
<gene>
    <name evidence="1" type="ORF">Tco_0923895</name>
</gene>
<reference evidence="1" key="1">
    <citation type="journal article" date="2022" name="Int. J. Mol. Sci.">
        <title>Draft Genome of Tanacetum Coccineum: Genomic Comparison of Closely Related Tanacetum-Family Plants.</title>
        <authorList>
            <person name="Yamashiro T."/>
            <person name="Shiraishi A."/>
            <person name="Nakayama K."/>
            <person name="Satake H."/>
        </authorList>
    </citation>
    <scope>NUCLEOTIDE SEQUENCE</scope>
</reference>
<accession>A0ABQ5D2D9</accession>
<evidence type="ECO:0000313" key="1">
    <source>
        <dbReference type="EMBL" id="GJT33476.1"/>
    </source>
</evidence>
<proteinExistence type="predicted"/>